<feature type="compositionally biased region" description="Low complexity" evidence="2">
    <location>
        <begin position="236"/>
        <end position="247"/>
    </location>
</feature>
<keyword evidence="1" id="KW-0175">Coiled coil</keyword>
<accession>A0AAN5CLV7</accession>
<feature type="coiled-coil region" evidence="1">
    <location>
        <begin position="585"/>
        <end position="619"/>
    </location>
</feature>
<reference evidence="4" key="1">
    <citation type="submission" date="2022-10" db="EMBL/GenBank/DDBJ databases">
        <title>Genome assembly of Pristionchus species.</title>
        <authorList>
            <person name="Yoshida K."/>
            <person name="Sommer R.J."/>
        </authorList>
    </citation>
    <scope>NUCLEOTIDE SEQUENCE [LARGE SCALE GENOMIC DNA]</scope>
    <source>
        <strain evidence="4">RS5460</strain>
    </source>
</reference>
<gene>
    <name evidence="3" type="ORF">PMAYCL1PPCAC_16915</name>
</gene>
<feature type="region of interest" description="Disordered" evidence="2">
    <location>
        <begin position="369"/>
        <end position="388"/>
    </location>
</feature>
<dbReference type="EMBL" id="BTRK01000004">
    <property type="protein sequence ID" value="GMR46720.1"/>
    <property type="molecule type" value="Genomic_DNA"/>
</dbReference>
<keyword evidence="4" id="KW-1185">Reference proteome</keyword>
<feature type="region of interest" description="Disordered" evidence="2">
    <location>
        <begin position="217"/>
        <end position="247"/>
    </location>
</feature>
<evidence type="ECO:0000256" key="1">
    <source>
        <dbReference type="SAM" id="Coils"/>
    </source>
</evidence>
<name>A0AAN5CLV7_9BILA</name>
<proteinExistence type="predicted"/>
<protein>
    <submittedName>
        <fullName evidence="3">Uncharacterized protein</fullName>
    </submittedName>
</protein>
<evidence type="ECO:0000313" key="3">
    <source>
        <dbReference type="EMBL" id="GMR46720.1"/>
    </source>
</evidence>
<feature type="non-terminal residue" evidence="3">
    <location>
        <position position="1"/>
    </location>
</feature>
<dbReference type="Proteomes" id="UP001328107">
    <property type="component" value="Unassembled WGS sequence"/>
</dbReference>
<sequence length="680" mass="72591">LAVVSLATVAVAQQEFIPIGGGSGRESRPRISTTEFGEPFTPPVIDPNDPSFQPANIAGNRPNPIPLFPTSQQAGTPHEAPADFTFTHQHPYKNPFRSDQFVGDRQTFLIGAARPNIPRTLGREMIYIDPRTNPNSEIAKAEAENKLKNMVFVGLAPPVEKLHRADEFSPSNVPIQNPWDAWYDRFEERNGPARGYSPLTTEKRPTIARFPYYAADREKREAESATNSPEAEDELTTSTTTSTTTTTAAPSTTTIVLSDAIGSTTTIAALEATSIADAAVIATTAATVAAANSTTTVKPTVAAAPTATTPPTTITTTPAPAAATSTTPAALAVATSSLPRNLTTTAAPTVAASLNGKAVTVRSGKRLNSTRRPTFEGKFPPSTPLSKSAPVEFRRRTNTTIAPVTIAQRQRSFNQTRAPLRTTLSNGVEKPVPTSANKRPLVLLKIANALGAAKNASVSSTTKLPIRTTTFFRRPAARTRASLRTLFNAITTAAATTTAKPEAASTTAAAAATTTPAGITSTTPATIQAGTTKALNKTSTTVLARTKAPFRVFSKRPLAVSKLPARTQIITEINKVGSALDTNNISTLRNEVNRLLTTVVQLQSTVIAQQERIALLENQLRRRRAAAKGAMVHGNKTTRFVAPDGRTVERTMLEIRKGRSARMRKIVSKDTNLRQRSNIA</sequence>
<dbReference type="AlphaFoldDB" id="A0AAN5CLV7"/>
<evidence type="ECO:0000256" key="2">
    <source>
        <dbReference type="SAM" id="MobiDB-lite"/>
    </source>
</evidence>
<evidence type="ECO:0000313" key="4">
    <source>
        <dbReference type="Proteomes" id="UP001328107"/>
    </source>
</evidence>
<organism evidence="3 4">
    <name type="scientific">Pristionchus mayeri</name>
    <dbReference type="NCBI Taxonomy" id="1317129"/>
    <lineage>
        <taxon>Eukaryota</taxon>
        <taxon>Metazoa</taxon>
        <taxon>Ecdysozoa</taxon>
        <taxon>Nematoda</taxon>
        <taxon>Chromadorea</taxon>
        <taxon>Rhabditida</taxon>
        <taxon>Rhabditina</taxon>
        <taxon>Diplogasteromorpha</taxon>
        <taxon>Diplogasteroidea</taxon>
        <taxon>Neodiplogasteridae</taxon>
        <taxon>Pristionchus</taxon>
    </lineage>
</organism>
<comment type="caution">
    <text evidence="3">The sequence shown here is derived from an EMBL/GenBank/DDBJ whole genome shotgun (WGS) entry which is preliminary data.</text>
</comment>